<dbReference type="InterPro" id="IPR027417">
    <property type="entry name" value="P-loop_NTPase"/>
</dbReference>
<dbReference type="PANTHER" id="PTHR42788:SF13">
    <property type="entry name" value="ALIPHATIC SULFONATES IMPORT ATP-BINDING PROTEIN SSUB"/>
    <property type="match status" value="1"/>
</dbReference>
<gene>
    <name evidence="2" type="ORF">AKJ62_04525</name>
</gene>
<evidence type="ECO:0000313" key="3">
    <source>
        <dbReference type="Proteomes" id="UP000070589"/>
    </source>
</evidence>
<evidence type="ECO:0000313" key="2">
    <source>
        <dbReference type="EMBL" id="KXA88754.1"/>
    </source>
</evidence>
<keyword evidence="1" id="KW-0813">Transport</keyword>
<dbReference type="SUPFAM" id="SSF52540">
    <property type="entry name" value="P-loop containing nucleoside triphosphate hydrolases"/>
    <property type="match status" value="1"/>
</dbReference>
<evidence type="ECO:0000256" key="1">
    <source>
        <dbReference type="ARBA" id="ARBA00022448"/>
    </source>
</evidence>
<name>A0A133U3J2_9EURY</name>
<protein>
    <recommendedName>
        <fullName evidence="4">ABC transporter ATP-binding protein</fullName>
    </recommendedName>
</protein>
<organism evidence="2 3">
    <name type="scientific">candidate division MSBL1 archaeon SCGC-AAA259D14</name>
    <dbReference type="NCBI Taxonomy" id="1698261"/>
    <lineage>
        <taxon>Archaea</taxon>
        <taxon>Methanobacteriati</taxon>
        <taxon>Methanobacteriota</taxon>
        <taxon>candidate division MSBL1</taxon>
    </lineage>
</organism>
<reference evidence="2 3" key="1">
    <citation type="journal article" date="2016" name="Sci. Rep.">
        <title>Metabolic traits of an uncultured archaeal lineage -MSBL1- from brine pools of the Red Sea.</title>
        <authorList>
            <person name="Mwirichia R."/>
            <person name="Alam I."/>
            <person name="Rashid M."/>
            <person name="Vinu M."/>
            <person name="Ba-Alawi W."/>
            <person name="Anthony Kamau A."/>
            <person name="Kamanda Ngugi D."/>
            <person name="Goker M."/>
            <person name="Klenk H.P."/>
            <person name="Bajic V."/>
            <person name="Stingl U."/>
        </authorList>
    </citation>
    <scope>NUCLEOTIDE SEQUENCE [LARGE SCALE GENOMIC DNA]</scope>
    <source>
        <strain evidence="2">SCGC-AAA259D14</strain>
    </source>
</reference>
<sequence length="75" mass="8874">ELLRIWRKTKKSILFVTHNIEEAVFLGDKVVVMGDRPSTLKEEVSIDISRPRDLEIMKSDEYHKYVSKVRDLMKI</sequence>
<dbReference type="AlphaFoldDB" id="A0A133U3J2"/>
<keyword evidence="3" id="KW-1185">Reference proteome</keyword>
<evidence type="ECO:0008006" key="4">
    <source>
        <dbReference type="Google" id="ProtNLM"/>
    </source>
</evidence>
<dbReference type="EMBL" id="LHXL01000083">
    <property type="protein sequence ID" value="KXA88754.1"/>
    <property type="molecule type" value="Genomic_DNA"/>
</dbReference>
<dbReference type="PANTHER" id="PTHR42788">
    <property type="entry name" value="TAURINE IMPORT ATP-BINDING PROTEIN-RELATED"/>
    <property type="match status" value="1"/>
</dbReference>
<feature type="non-terminal residue" evidence="2">
    <location>
        <position position="1"/>
    </location>
</feature>
<dbReference type="Proteomes" id="UP000070589">
    <property type="component" value="Unassembled WGS sequence"/>
</dbReference>
<proteinExistence type="predicted"/>
<accession>A0A133U3J2</accession>
<dbReference type="InterPro" id="IPR050166">
    <property type="entry name" value="ABC_transporter_ATP-bind"/>
</dbReference>
<comment type="caution">
    <text evidence="2">The sequence shown here is derived from an EMBL/GenBank/DDBJ whole genome shotgun (WGS) entry which is preliminary data.</text>
</comment>